<evidence type="ECO:0000313" key="2">
    <source>
        <dbReference type="Proteomes" id="UP001272052"/>
    </source>
</evidence>
<reference evidence="1 2" key="1">
    <citation type="submission" date="2023-06" db="EMBL/GenBank/DDBJ databases">
        <title>Genome sequence of Methanimicrococcus sp. At1.</title>
        <authorList>
            <person name="Protasov E."/>
            <person name="Platt K."/>
            <person name="Poehlein A."/>
            <person name="Daniel R."/>
            <person name="Brune A."/>
        </authorList>
    </citation>
    <scope>NUCLEOTIDE SEQUENCE [LARGE SCALE GENOMIC DNA]</scope>
    <source>
        <strain evidence="1 2">At1</strain>
    </source>
</reference>
<protein>
    <submittedName>
        <fullName evidence="1">Uncharacterized protein</fullName>
    </submittedName>
</protein>
<dbReference type="Proteomes" id="UP001272052">
    <property type="component" value="Unassembled WGS sequence"/>
</dbReference>
<organism evidence="1 2">
    <name type="scientific">Methanimicrococcus hacksteinii</name>
    <dbReference type="NCBI Taxonomy" id="3028293"/>
    <lineage>
        <taxon>Archaea</taxon>
        <taxon>Methanobacteriati</taxon>
        <taxon>Methanobacteriota</taxon>
        <taxon>Stenosarchaea group</taxon>
        <taxon>Methanomicrobia</taxon>
        <taxon>Methanosarcinales</taxon>
        <taxon>Methanosarcinaceae</taxon>
        <taxon>Methanimicrococcus</taxon>
    </lineage>
</organism>
<gene>
    <name evidence="1" type="ORF">MmiAt1_08660</name>
</gene>
<proteinExistence type="predicted"/>
<dbReference type="EMBL" id="JAWDKC010000015">
    <property type="protein sequence ID" value="MDV0445297.1"/>
    <property type="molecule type" value="Genomic_DNA"/>
</dbReference>
<dbReference type="RefSeq" id="WP_318785717.1">
    <property type="nucleotide sequence ID" value="NZ_JAWDKC010000015.1"/>
</dbReference>
<keyword evidence="2" id="KW-1185">Reference proteome</keyword>
<sequence>MTSEIAVMNKKAVALAADSIATLTSSSGDKTYSTANKLFCLSYNHSIGIMINNNSFFSGQSWETIINVYRIEVENTKIRFNKLEDCVQHFINFVECSNLFDISFQIKSALKEIEDLHNKVYALLSEDLINHFESNPGISYTKNQQIDFMKNRMEELINNMEKKPDYINNFDDFIQSHQEEMDLIFSSIYEHTYSDLKILINQITNLYFNKMVNPYESRIVIAGFGDKDNIPKICSFLIDRAVLNKLAYIYDFETKDCAENPSIIPFAQKEMVDEFITGINPRFLDYINNINELNFPEQADDIYSLIDYYSRQNHINPIFSTLEYLDKPEMAMMAEMLVNLTSFKQKITNELESVGGPIDVAIISKGEGFIWIKRKYYFEADLNPHYIAKCYK</sequence>
<accession>A0ABU3VPF0</accession>
<name>A0ABU3VPF0_9EURY</name>
<evidence type="ECO:0000313" key="1">
    <source>
        <dbReference type="EMBL" id="MDV0445297.1"/>
    </source>
</evidence>
<comment type="caution">
    <text evidence="1">The sequence shown here is derived from an EMBL/GenBank/DDBJ whole genome shotgun (WGS) entry which is preliminary data.</text>
</comment>